<sequence length="172" mass="18259">MTPAKEKKVGVPRPKRRLIGLEGDRLPNVKEILNKPAIALSVLQYASLTGETRGSTLDNFKLEPTGKKRVTRKTNATTKEVESGGLPAAAGGSKRARVAMAEAQAVTMAEIESMMREVRRLLLPLMVSSATQDNDGGGNGMVSSGADVAISSVVAMPLCSLSDHLVYPRCLV</sequence>
<dbReference type="VEuPathDB" id="FungiDB:CLCR_10905"/>
<dbReference type="EMBL" id="LGRB01000008">
    <property type="protein sequence ID" value="OCT53750.1"/>
    <property type="molecule type" value="Genomic_DNA"/>
</dbReference>
<evidence type="ECO:0000313" key="2">
    <source>
        <dbReference type="Proteomes" id="UP000094526"/>
    </source>
</evidence>
<gene>
    <name evidence="1" type="ORF">CLCR_10905</name>
</gene>
<accession>A0A1C1CZG9</accession>
<name>A0A1C1CZG9_9EURO</name>
<organism evidence="1 2">
    <name type="scientific">Cladophialophora carrionii</name>
    <dbReference type="NCBI Taxonomy" id="86049"/>
    <lineage>
        <taxon>Eukaryota</taxon>
        <taxon>Fungi</taxon>
        <taxon>Dikarya</taxon>
        <taxon>Ascomycota</taxon>
        <taxon>Pezizomycotina</taxon>
        <taxon>Eurotiomycetes</taxon>
        <taxon>Chaetothyriomycetidae</taxon>
        <taxon>Chaetothyriales</taxon>
        <taxon>Herpotrichiellaceae</taxon>
        <taxon>Cladophialophora</taxon>
    </lineage>
</organism>
<evidence type="ECO:0000313" key="1">
    <source>
        <dbReference type="EMBL" id="OCT53750.1"/>
    </source>
</evidence>
<dbReference type="Proteomes" id="UP000094526">
    <property type="component" value="Unassembled WGS sequence"/>
</dbReference>
<keyword evidence="2" id="KW-1185">Reference proteome</keyword>
<protein>
    <submittedName>
        <fullName evidence="1">Uncharacterized protein</fullName>
    </submittedName>
</protein>
<comment type="caution">
    <text evidence="1">The sequence shown here is derived from an EMBL/GenBank/DDBJ whole genome shotgun (WGS) entry which is preliminary data.</text>
</comment>
<reference evidence="2" key="1">
    <citation type="submission" date="2015-07" db="EMBL/GenBank/DDBJ databases">
        <authorList>
            <person name="Teixeira M.M."/>
            <person name="Souza R.C."/>
            <person name="Almeida L.G."/>
            <person name="Vicente V.A."/>
            <person name="de Hoog S."/>
            <person name="Bocca A.L."/>
            <person name="de Almeida S.R."/>
            <person name="Vasconcelos A.T."/>
            <person name="Felipe M.S."/>
        </authorList>
    </citation>
    <scope>NUCLEOTIDE SEQUENCE [LARGE SCALE GENOMIC DNA]</scope>
    <source>
        <strain evidence="2">KSF</strain>
    </source>
</reference>
<proteinExistence type="predicted"/>
<dbReference type="AlphaFoldDB" id="A0A1C1CZG9"/>